<comment type="caution">
    <text evidence="10">The sequence shown here is derived from an EMBL/GenBank/DDBJ whole genome shotgun (WGS) entry which is preliminary data.</text>
</comment>
<reference evidence="10 11" key="1">
    <citation type="submission" date="2016-09" db="EMBL/GenBank/DDBJ databases">
        <title>Draft genome sequence for the type strain of Desulfuribacillus alkaliarsenatis AHT28, an obligately anaerobic, sulfidogenic bacterium isolated from Russian soda lake sediments.</title>
        <authorList>
            <person name="Abin C.A."/>
            <person name="Hollibaugh J.T."/>
        </authorList>
    </citation>
    <scope>NUCLEOTIDE SEQUENCE [LARGE SCALE GENOMIC DNA]</scope>
    <source>
        <strain evidence="10 11">AHT28</strain>
    </source>
</reference>
<keyword evidence="3" id="KW-0813">Transport</keyword>
<gene>
    <name evidence="10" type="ORF">BHF68_00790</name>
</gene>
<feature type="transmembrane region" description="Helical" evidence="8">
    <location>
        <begin position="7"/>
        <end position="27"/>
    </location>
</feature>
<proteinExistence type="inferred from homology"/>
<dbReference type="GO" id="GO:0005886">
    <property type="term" value="C:plasma membrane"/>
    <property type="evidence" value="ECO:0007669"/>
    <property type="project" value="UniProtKB-SubCell"/>
</dbReference>
<evidence type="ECO:0000256" key="1">
    <source>
        <dbReference type="ARBA" id="ARBA00004651"/>
    </source>
</evidence>
<evidence type="ECO:0000256" key="5">
    <source>
        <dbReference type="ARBA" id="ARBA00022692"/>
    </source>
</evidence>
<dbReference type="OrthoDB" id="9806929at2"/>
<keyword evidence="10" id="KW-0966">Cell projection</keyword>
<keyword evidence="5 8" id="KW-0812">Transmembrane</keyword>
<evidence type="ECO:0000256" key="7">
    <source>
        <dbReference type="ARBA" id="ARBA00023136"/>
    </source>
</evidence>
<feature type="transmembrane region" description="Helical" evidence="8">
    <location>
        <begin position="189"/>
        <end position="211"/>
    </location>
</feature>
<dbReference type="InterPro" id="IPR002898">
    <property type="entry name" value="MotA_ExbB_proton_chnl"/>
</dbReference>
<comment type="similarity">
    <text evidence="2">Belongs to the MotA family.</text>
</comment>
<keyword evidence="10" id="KW-0282">Flagellum</keyword>
<feature type="transmembrane region" description="Helical" evidence="8">
    <location>
        <begin position="159"/>
        <end position="177"/>
    </location>
</feature>
<dbReference type="EMBL" id="MIJE01000001">
    <property type="protein sequence ID" value="OEF98255.1"/>
    <property type="molecule type" value="Genomic_DNA"/>
</dbReference>
<evidence type="ECO:0000259" key="9">
    <source>
        <dbReference type="Pfam" id="PF01618"/>
    </source>
</evidence>
<feature type="transmembrane region" description="Helical" evidence="8">
    <location>
        <begin position="33"/>
        <end position="56"/>
    </location>
</feature>
<dbReference type="RefSeq" id="WP_069641747.1">
    <property type="nucleotide sequence ID" value="NZ_MIJE01000001.1"/>
</dbReference>
<sequence length="277" mass="29757">MGKFDALTAGGIFVGLTVLAAAMFMGADFAFEGVTAFVSATSLFIVVGGLSSALAVNYTLTELKGLITIAKQAFYEKDSEIIGLIQTFSNLATKARREGLLALEQEAEELEDPFIKKGILLAVDGIEPELIKEIMQAEVIAVEERHQRGINILSKAGELAPAFGMLGTIVGLVLMLRNLDDPDTIGPKMAIALITTFYGSLLANLVFIPMAGKLTNKSEREIFIRQIAIEGVLGVQSGQNPKILEEKLKAFLSTSEREIYEQALEDAANDKGEDLGA</sequence>
<dbReference type="InterPro" id="IPR047055">
    <property type="entry name" value="MotA-like"/>
</dbReference>
<dbReference type="STRING" id="766136.BHF68_00790"/>
<dbReference type="PANTHER" id="PTHR30433:SF2">
    <property type="entry name" value="MOTILITY PROTEIN A"/>
    <property type="match status" value="1"/>
</dbReference>
<dbReference type="AlphaFoldDB" id="A0A1E5G567"/>
<keyword evidence="7 8" id="KW-0472">Membrane</keyword>
<keyword evidence="4" id="KW-1003">Cell membrane</keyword>
<keyword evidence="11" id="KW-1185">Reference proteome</keyword>
<evidence type="ECO:0000256" key="2">
    <source>
        <dbReference type="ARBA" id="ARBA00008038"/>
    </source>
</evidence>
<dbReference type="InterPro" id="IPR000540">
    <property type="entry name" value="Flag_MotA_CS"/>
</dbReference>
<dbReference type="GO" id="GO:0006935">
    <property type="term" value="P:chemotaxis"/>
    <property type="evidence" value="ECO:0007669"/>
    <property type="project" value="InterPro"/>
</dbReference>
<feature type="domain" description="MotA/TolQ/ExbB proton channel" evidence="9">
    <location>
        <begin position="107"/>
        <end position="223"/>
    </location>
</feature>
<protein>
    <submittedName>
        <fullName evidence="10">Flagellar motor protein MotP</fullName>
    </submittedName>
</protein>
<name>A0A1E5G567_9FIRM</name>
<dbReference type="Pfam" id="PF01618">
    <property type="entry name" value="MotA_ExbB"/>
    <property type="match status" value="1"/>
</dbReference>
<dbReference type="GO" id="GO:0071978">
    <property type="term" value="P:bacterial-type flagellum-dependent swarming motility"/>
    <property type="evidence" value="ECO:0007669"/>
    <property type="project" value="InterPro"/>
</dbReference>
<evidence type="ECO:0000256" key="4">
    <source>
        <dbReference type="ARBA" id="ARBA00022475"/>
    </source>
</evidence>
<evidence type="ECO:0000256" key="6">
    <source>
        <dbReference type="ARBA" id="ARBA00022989"/>
    </source>
</evidence>
<comment type="subcellular location">
    <subcellularLocation>
        <location evidence="1">Cell membrane</location>
        <topology evidence="1">Multi-pass membrane protein</topology>
    </subcellularLocation>
</comment>
<keyword evidence="10" id="KW-0969">Cilium</keyword>
<evidence type="ECO:0000256" key="3">
    <source>
        <dbReference type="ARBA" id="ARBA00022448"/>
    </source>
</evidence>
<dbReference type="PROSITE" id="PS01307">
    <property type="entry name" value="MOTA"/>
    <property type="match status" value="1"/>
</dbReference>
<accession>A0A1E5G567</accession>
<keyword evidence="6 8" id="KW-1133">Transmembrane helix</keyword>
<dbReference type="Proteomes" id="UP000094296">
    <property type="component" value="Unassembled WGS sequence"/>
</dbReference>
<evidence type="ECO:0000313" key="10">
    <source>
        <dbReference type="EMBL" id="OEF98255.1"/>
    </source>
</evidence>
<organism evidence="10 11">
    <name type="scientific">Desulfuribacillus alkaliarsenatis</name>
    <dbReference type="NCBI Taxonomy" id="766136"/>
    <lineage>
        <taxon>Bacteria</taxon>
        <taxon>Bacillati</taxon>
        <taxon>Bacillota</taxon>
        <taxon>Desulfuribacillia</taxon>
        <taxon>Desulfuribacillales</taxon>
        <taxon>Desulfuribacillaceae</taxon>
        <taxon>Desulfuribacillus</taxon>
    </lineage>
</organism>
<evidence type="ECO:0000313" key="11">
    <source>
        <dbReference type="Proteomes" id="UP000094296"/>
    </source>
</evidence>
<dbReference type="PANTHER" id="PTHR30433">
    <property type="entry name" value="CHEMOTAXIS PROTEIN MOTA"/>
    <property type="match status" value="1"/>
</dbReference>
<evidence type="ECO:0000256" key="8">
    <source>
        <dbReference type="SAM" id="Phobius"/>
    </source>
</evidence>